<gene>
    <name evidence="2" type="ORF">FYJ79_03395</name>
</gene>
<dbReference type="SUPFAM" id="SSF46689">
    <property type="entry name" value="Homeodomain-like"/>
    <property type="match status" value="1"/>
</dbReference>
<dbReference type="Pfam" id="PF01418">
    <property type="entry name" value="HTH_6"/>
    <property type="match status" value="1"/>
</dbReference>
<dbReference type="Gene3D" id="1.10.10.10">
    <property type="entry name" value="Winged helix-like DNA-binding domain superfamily/Winged helix DNA-binding domain"/>
    <property type="match status" value="1"/>
</dbReference>
<evidence type="ECO:0000259" key="1">
    <source>
        <dbReference type="PROSITE" id="PS51071"/>
    </source>
</evidence>
<dbReference type="InterPro" id="IPR046348">
    <property type="entry name" value="SIS_dom_sf"/>
</dbReference>
<dbReference type="EMBL" id="VUNM01000004">
    <property type="protein sequence ID" value="MST88630.1"/>
    <property type="molecule type" value="Genomic_DNA"/>
</dbReference>
<dbReference type="GO" id="GO:0097367">
    <property type="term" value="F:carbohydrate derivative binding"/>
    <property type="evidence" value="ECO:0007669"/>
    <property type="project" value="InterPro"/>
</dbReference>
<dbReference type="PROSITE" id="PS51071">
    <property type="entry name" value="HTH_RPIR"/>
    <property type="match status" value="1"/>
</dbReference>
<dbReference type="Proteomes" id="UP000442619">
    <property type="component" value="Unassembled WGS sequence"/>
</dbReference>
<dbReference type="InterPro" id="IPR009057">
    <property type="entry name" value="Homeodomain-like_sf"/>
</dbReference>
<dbReference type="InterPro" id="IPR001347">
    <property type="entry name" value="SIS_dom"/>
</dbReference>
<feature type="domain" description="HTH rpiR-type" evidence="1">
    <location>
        <begin position="15"/>
        <end position="91"/>
    </location>
</feature>
<keyword evidence="3" id="KW-1185">Reference proteome</keyword>
<dbReference type="GO" id="GO:0003677">
    <property type="term" value="F:DNA binding"/>
    <property type="evidence" value="ECO:0007669"/>
    <property type="project" value="InterPro"/>
</dbReference>
<proteinExistence type="predicted"/>
<evidence type="ECO:0000313" key="3">
    <source>
        <dbReference type="Proteomes" id="UP000442619"/>
    </source>
</evidence>
<dbReference type="InterPro" id="IPR036388">
    <property type="entry name" value="WH-like_DNA-bd_sf"/>
</dbReference>
<dbReference type="GO" id="GO:0003700">
    <property type="term" value="F:DNA-binding transcription factor activity"/>
    <property type="evidence" value="ECO:0007669"/>
    <property type="project" value="InterPro"/>
</dbReference>
<dbReference type="Pfam" id="PF01380">
    <property type="entry name" value="SIS"/>
    <property type="match status" value="1"/>
</dbReference>
<comment type="caution">
    <text evidence="2">The sequence shown here is derived from an EMBL/GenBank/DDBJ whole genome shotgun (WGS) entry which is preliminary data.</text>
</comment>
<protein>
    <submittedName>
        <fullName evidence="2">MurR/RpiR family transcriptional regulator</fullName>
    </submittedName>
</protein>
<organism evidence="2 3">
    <name type="scientific">Sharpea porci</name>
    <dbReference type="NCBI Taxonomy" id="2652286"/>
    <lineage>
        <taxon>Bacteria</taxon>
        <taxon>Bacillati</taxon>
        <taxon>Bacillota</taxon>
        <taxon>Erysipelotrichia</taxon>
        <taxon>Erysipelotrichales</taxon>
        <taxon>Coprobacillaceae</taxon>
        <taxon>Sharpea</taxon>
    </lineage>
</organism>
<name>A0A844FT83_9FIRM</name>
<reference evidence="2 3" key="1">
    <citation type="submission" date="2019-08" db="EMBL/GenBank/DDBJ databases">
        <title>In-depth cultivation of the pig gut microbiome towards novel bacterial diversity and tailored functional studies.</title>
        <authorList>
            <person name="Wylensek D."/>
            <person name="Hitch T.C.A."/>
            <person name="Clavel T."/>
        </authorList>
    </citation>
    <scope>NUCLEOTIDE SEQUENCE [LARGE SCALE GENOMIC DNA]</scope>
    <source>
        <strain evidence="2 3">CA-Schmier-601-WT-3</strain>
    </source>
</reference>
<dbReference type="PANTHER" id="PTHR30514:SF10">
    <property type="entry name" value="MURR_RPIR FAMILY TRANSCRIPTIONAL REGULATOR"/>
    <property type="match status" value="1"/>
</dbReference>
<dbReference type="AlphaFoldDB" id="A0A844FT83"/>
<dbReference type="InterPro" id="IPR000281">
    <property type="entry name" value="HTH_RpiR"/>
</dbReference>
<sequence>MGYRSVEKMIKGISIMARLLNFVNFGEGKASEYDVARMIVKHYHEIPQLTIYELADLCFVSASTITRFVRKLGYASYKDFKDEIASTLAIDVDYDKKVVNAKETDLQSIFQTYTQNVIENIQFTYENIDYRQMERIAEMLHDASSIAFFGLEYANYAGLHFQNKMSSFNRFVQIGTSDEKQLELAQSLSQGSLAIVVSLEGSFFYHHEDIMNTLVKNRCKIVSITMLRVGKVLQFSDEVIHINKMNNSTEGRITIMYFLELLIMNYYIRYGSK</sequence>
<accession>A0A844FT83</accession>
<dbReference type="Gene3D" id="3.40.50.10490">
    <property type="entry name" value="Glucose-6-phosphate isomerase like protein, domain 1"/>
    <property type="match status" value="1"/>
</dbReference>
<dbReference type="GO" id="GO:1901135">
    <property type="term" value="P:carbohydrate derivative metabolic process"/>
    <property type="evidence" value="ECO:0007669"/>
    <property type="project" value="InterPro"/>
</dbReference>
<dbReference type="PANTHER" id="PTHR30514">
    <property type="entry name" value="GLUCOKINASE"/>
    <property type="match status" value="1"/>
</dbReference>
<evidence type="ECO:0000313" key="2">
    <source>
        <dbReference type="EMBL" id="MST88630.1"/>
    </source>
</evidence>
<dbReference type="InterPro" id="IPR047640">
    <property type="entry name" value="RpiR-like"/>
</dbReference>
<dbReference type="SUPFAM" id="SSF53697">
    <property type="entry name" value="SIS domain"/>
    <property type="match status" value="1"/>
</dbReference>